<organism evidence="1">
    <name type="scientific">Pyrodinium bahamense</name>
    <dbReference type="NCBI Taxonomy" id="73915"/>
    <lineage>
        <taxon>Eukaryota</taxon>
        <taxon>Sar</taxon>
        <taxon>Alveolata</taxon>
        <taxon>Dinophyceae</taxon>
        <taxon>Gonyaulacales</taxon>
        <taxon>Pyrocystaceae</taxon>
        <taxon>Pyrodinium</taxon>
    </lineage>
</organism>
<dbReference type="AlphaFoldDB" id="A0A7S0A7C4"/>
<protein>
    <recommendedName>
        <fullName evidence="2">BTB domain-containing protein</fullName>
    </recommendedName>
</protein>
<gene>
    <name evidence="1" type="ORF">PBAH0796_LOCUS9979</name>
</gene>
<sequence length="200" mass="22676">MEEGKSGRFEVNVATQAEFEAFYAWLHPVTGRDVQVDQSNAEGLLRLANYYQIEKLKATCASVLQKATPSVARLVLADECGLTEWRDKLVEHIAEEFDKHDLEPLKAHVDLLMAVVSRASARFSEQGKEIELLAEQGAELRAELLANRARLQEIRELQARVHEIRNLACNDIRRDRSQDGQLLCDYVWRGLTEIAQAMEG</sequence>
<name>A0A7S0A7C4_9DINO</name>
<dbReference type="InterPro" id="IPR011333">
    <property type="entry name" value="SKP1/BTB/POZ_sf"/>
</dbReference>
<dbReference type="SUPFAM" id="SSF54695">
    <property type="entry name" value="POZ domain"/>
    <property type="match status" value="1"/>
</dbReference>
<dbReference type="Gene3D" id="3.30.710.10">
    <property type="entry name" value="Potassium Channel Kv1.1, Chain A"/>
    <property type="match status" value="1"/>
</dbReference>
<evidence type="ECO:0008006" key="2">
    <source>
        <dbReference type="Google" id="ProtNLM"/>
    </source>
</evidence>
<evidence type="ECO:0000313" key="1">
    <source>
        <dbReference type="EMBL" id="CAD8354612.1"/>
    </source>
</evidence>
<dbReference type="EMBL" id="HBEG01016606">
    <property type="protein sequence ID" value="CAD8354612.1"/>
    <property type="molecule type" value="Transcribed_RNA"/>
</dbReference>
<accession>A0A7S0A7C4</accession>
<proteinExistence type="predicted"/>
<reference evidence="1" key="1">
    <citation type="submission" date="2021-01" db="EMBL/GenBank/DDBJ databases">
        <authorList>
            <person name="Corre E."/>
            <person name="Pelletier E."/>
            <person name="Niang G."/>
            <person name="Scheremetjew M."/>
            <person name="Finn R."/>
            <person name="Kale V."/>
            <person name="Holt S."/>
            <person name="Cochrane G."/>
            <person name="Meng A."/>
            <person name="Brown T."/>
            <person name="Cohen L."/>
        </authorList>
    </citation>
    <scope>NUCLEOTIDE SEQUENCE</scope>
    <source>
        <strain evidence="1">Pbaha01</strain>
    </source>
</reference>